<reference evidence="2 3" key="1">
    <citation type="journal article" date="2019" name="Nat. Med.">
        <title>A library of human gut bacterial isolates paired with longitudinal multiomics data enables mechanistic microbiome research.</title>
        <authorList>
            <person name="Poyet M."/>
            <person name="Groussin M."/>
            <person name="Gibbons S.M."/>
            <person name="Avila-Pacheco J."/>
            <person name="Jiang X."/>
            <person name="Kearney S.M."/>
            <person name="Perrotta A.R."/>
            <person name="Berdy B."/>
            <person name="Zhao S."/>
            <person name="Lieberman T.D."/>
            <person name="Swanson P.K."/>
            <person name="Smith M."/>
            <person name="Roesemann S."/>
            <person name="Alexander J.E."/>
            <person name="Rich S.A."/>
            <person name="Livny J."/>
            <person name="Vlamakis H."/>
            <person name="Clish C."/>
            <person name="Bullock K."/>
            <person name="Deik A."/>
            <person name="Scott J."/>
            <person name="Pierce K.A."/>
            <person name="Xavier R.J."/>
            <person name="Alm E.J."/>
        </authorList>
    </citation>
    <scope>NUCLEOTIDE SEQUENCE [LARGE SCALE GENOMIC DNA]</scope>
    <source>
        <strain evidence="2 3">BIOML-A266</strain>
    </source>
</reference>
<keyword evidence="1" id="KW-1133">Transmembrane helix</keyword>
<gene>
    <name evidence="2" type="ORF">F2Y10_14000</name>
</gene>
<organism evidence="2 3">
    <name type="scientific">Alistipes onderdonkii</name>
    <dbReference type="NCBI Taxonomy" id="328813"/>
    <lineage>
        <taxon>Bacteria</taxon>
        <taxon>Pseudomonadati</taxon>
        <taxon>Bacteroidota</taxon>
        <taxon>Bacteroidia</taxon>
        <taxon>Bacteroidales</taxon>
        <taxon>Rikenellaceae</taxon>
        <taxon>Alistipes</taxon>
    </lineage>
</organism>
<proteinExistence type="predicted"/>
<feature type="transmembrane region" description="Helical" evidence="1">
    <location>
        <begin position="21"/>
        <end position="39"/>
    </location>
</feature>
<keyword evidence="1" id="KW-0812">Transmembrane</keyword>
<dbReference type="EMBL" id="VVXH01000017">
    <property type="protein sequence ID" value="KAA2376134.1"/>
    <property type="molecule type" value="Genomic_DNA"/>
</dbReference>
<keyword evidence="1" id="KW-0472">Membrane</keyword>
<evidence type="ECO:0000313" key="3">
    <source>
        <dbReference type="Proteomes" id="UP000322940"/>
    </source>
</evidence>
<name>A0A5B3IVW2_9BACT</name>
<protein>
    <submittedName>
        <fullName evidence="2">Uncharacterized protein</fullName>
    </submittedName>
</protein>
<evidence type="ECO:0000313" key="2">
    <source>
        <dbReference type="EMBL" id="KAA2376134.1"/>
    </source>
</evidence>
<evidence type="ECO:0000256" key="1">
    <source>
        <dbReference type="SAM" id="Phobius"/>
    </source>
</evidence>
<accession>A0A5B3IVW2</accession>
<dbReference type="AlphaFoldDB" id="A0A5B3IVW2"/>
<comment type="caution">
    <text evidence="2">The sequence shown here is derived from an EMBL/GenBank/DDBJ whole genome shotgun (WGS) entry which is preliminary data.</text>
</comment>
<dbReference type="Proteomes" id="UP000322940">
    <property type="component" value="Unassembled WGS sequence"/>
</dbReference>
<dbReference type="RefSeq" id="WP_130065731.1">
    <property type="nucleotide sequence ID" value="NZ_BAAFKZ010000003.1"/>
</dbReference>
<sequence length="127" mass="14049">MRRVTGRLAHGLCRRLRAASLLEAVVAAVLFLTAFAAAMELVPRLTVRDDDALLVAEAEYRVGQVFGKYATGLWPCGEYAEQYGWGSVEIRIAFYRDFADMQVVTVTAQVGGSRKKIVHKQLVSCVQ</sequence>